<dbReference type="EMBL" id="JAUEPR010000002">
    <property type="protein sequence ID" value="KAK0488519.1"/>
    <property type="molecule type" value="Genomic_DNA"/>
</dbReference>
<dbReference type="AlphaFoldDB" id="A0AA39ULZ3"/>
<evidence type="ECO:0000313" key="1">
    <source>
        <dbReference type="EMBL" id="KAK0488519.1"/>
    </source>
</evidence>
<comment type="caution">
    <text evidence="1">The sequence shown here is derived from an EMBL/GenBank/DDBJ whole genome shotgun (WGS) entry which is preliminary data.</text>
</comment>
<evidence type="ECO:0000313" key="2">
    <source>
        <dbReference type="Proteomes" id="UP001175227"/>
    </source>
</evidence>
<reference evidence="1" key="1">
    <citation type="submission" date="2023-06" db="EMBL/GenBank/DDBJ databases">
        <authorList>
            <consortium name="Lawrence Berkeley National Laboratory"/>
            <person name="Ahrendt S."/>
            <person name="Sahu N."/>
            <person name="Indic B."/>
            <person name="Wong-Bajracharya J."/>
            <person name="Merenyi Z."/>
            <person name="Ke H.-M."/>
            <person name="Monk M."/>
            <person name="Kocsube S."/>
            <person name="Drula E."/>
            <person name="Lipzen A."/>
            <person name="Balint B."/>
            <person name="Henrissat B."/>
            <person name="Andreopoulos B."/>
            <person name="Martin F.M."/>
            <person name="Harder C.B."/>
            <person name="Rigling D."/>
            <person name="Ford K.L."/>
            <person name="Foster G.D."/>
            <person name="Pangilinan J."/>
            <person name="Papanicolaou A."/>
            <person name="Barry K."/>
            <person name="LaButti K."/>
            <person name="Viragh M."/>
            <person name="Koriabine M."/>
            <person name="Yan M."/>
            <person name="Riley R."/>
            <person name="Champramary S."/>
            <person name="Plett K.L."/>
            <person name="Tsai I.J."/>
            <person name="Slot J."/>
            <person name="Sipos G."/>
            <person name="Plett J."/>
            <person name="Nagy L.G."/>
            <person name="Grigoriev I.V."/>
        </authorList>
    </citation>
    <scope>NUCLEOTIDE SEQUENCE</scope>
    <source>
        <strain evidence="1">ICMP 16352</strain>
    </source>
</reference>
<dbReference type="Proteomes" id="UP001175227">
    <property type="component" value="Unassembled WGS sequence"/>
</dbReference>
<protein>
    <submittedName>
        <fullName evidence="1">Uncharacterized protein</fullName>
    </submittedName>
</protein>
<organism evidence="1 2">
    <name type="scientific">Armillaria novae-zelandiae</name>
    <dbReference type="NCBI Taxonomy" id="153914"/>
    <lineage>
        <taxon>Eukaryota</taxon>
        <taxon>Fungi</taxon>
        <taxon>Dikarya</taxon>
        <taxon>Basidiomycota</taxon>
        <taxon>Agaricomycotina</taxon>
        <taxon>Agaricomycetes</taxon>
        <taxon>Agaricomycetidae</taxon>
        <taxon>Agaricales</taxon>
        <taxon>Marasmiineae</taxon>
        <taxon>Physalacriaceae</taxon>
        <taxon>Armillaria</taxon>
    </lineage>
</organism>
<gene>
    <name evidence="1" type="ORF">IW261DRAFT_354820</name>
</gene>
<keyword evidence="2" id="KW-1185">Reference proteome</keyword>
<proteinExistence type="predicted"/>
<sequence length="230" mass="25643">MQRDIIDISCLRKFSMKPREKIQMLLRIAYGNYQLCHQNRDVYASLGLVGLGCAYLDRIASPNKNFLQKKTGGFYRFIKRGKCNAFRAALQQTHLAVGASSPPDRANGMGLVHKVQCENAQTILECRIMSLDREVTHKYQVQAIPNTTIVTFGIYFITHPITPPFCGSKNATRVVSKSYTILEPGGNGPFSTTRTFLGELICHIRDVVGKQSTRSASFSPADIPGRLVWA</sequence>
<accession>A0AA39ULZ3</accession>
<name>A0AA39ULZ3_9AGAR</name>